<accession>A0A089MJA4</accession>
<dbReference type="RefSeq" id="WP_025709054.1">
    <property type="nucleotide sequence ID" value="NZ_CP009287.1"/>
</dbReference>
<proteinExistence type="predicted"/>
<dbReference type="eggNOG" id="ENOG50307IP">
    <property type="taxonomic scope" value="Bacteria"/>
</dbReference>
<dbReference type="AlphaFoldDB" id="A0A089MJA4"/>
<evidence type="ECO:0000313" key="2">
    <source>
        <dbReference type="EMBL" id="AIQ71618.1"/>
    </source>
</evidence>
<keyword evidence="1" id="KW-0732">Signal</keyword>
<dbReference type="EMBL" id="CP009287">
    <property type="protein sequence ID" value="AIQ71618.1"/>
    <property type="molecule type" value="Genomic_DNA"/>
</dbReference>
<gene>
    <name evidence="2" type="ORF">PGRAT_31565</name>
</gene>
<dbReference type="Proteomes" id="UP000029500">
    <property type="component" value="Chromosome"/>
</dbReference>
<dbReference type="KEGG" id="pgm:PGRAT_31565"/>
<evidence type="ECO:0000256" key="1">
    <source>
        <dbReference type="SAM" id="SignalP"/>
    </source>
</evidence>
<dbReference type="HOGENOM" id="CLU_1097719_0_0_9"/>
<sequence length="214" mass="22677">MKKKLLIAGLTSALMLTGGGIVYQAYASDVNVTVTTSAPAPTVENVVQEEITSVTTPQTEVRIAPDPNAQQIGVDLSEIPEGELILPHTIVAPSSKASISSVSAPALEQTSLNAKNSGNGLSFQATYQTQDGIEYLVLQNPIDTDASTTINEIKGFYKELVHDTEINGQPAAYVDGTARKVVHFFVKDRSLAVSTYSGTIEDALNVAKQIAQAE</sequence>
<feature type="signal peptide" evidence="1">
    <location>
        <begin position="1"/>
        <end position="27"/>
    </location>
</feature>
<keyword evidence="3" id="KW-1185">Reference proteome</keyword>
<protein>
    <recommendedName>
        <fullName evidence="4">DUF4367 domain-containing protein</fullName>
    </recommendedName>
</protein>
<organism evidence="2 3">
    <name type="scientific">Paenibacillus graminis</name>
    <dbReference type="NCBI Taxonomy" id="189425"/>
    <lineage>
        <taxon>Bacteria</taxon>
        <taxon>Bacillati</taxon>
        <taxon>Bacillota</taxon>
        <taxon>Bacilli</taxon>
        <taxon>Bacillales</taxon>
        <taxon>Paenibacillaceae</taxon>
        <taxon>Paenibacillus</taxon>
    </lineage>
</organism>
<reference evidence="2 3" key="1">
    <citation type="submission" date="2014-08" db="EMBL/GenBank/DDBJ databases">
        <title>Comparative genomics of the Paenibacillus odorifer group.</title>
        <authorList>
            <person name="den Bakker H.C."/>
            <person name="Tsai Y.-C."/>
            <person name="Martin N."/>
            <person name="Korlach J."/>
            <person name="Wiedmann M."/>
        </authorList>
    </citation>
    <scope>NUCLEOTIDE SEQUENCE [LARGE SCALE GENOMIC DNA]</scope>
    <source>
        <strain evidence="2 3">DSM 15220</strain>
    </source>
</reference>
<feature type="chain" id="PRO_5001847332" description="DUF4367 domain-containing protein" evidence="1">
    <location>
        <begin position="28"/>
        <end position="214"/>
    </location>
</feature>
<name>A0A089MJA4_9BACL</name>
<evidence type="ECO:0000313" key="3">
    <source>
        <dbReference type="Proteomes" id="UP000029500"/>
    </source>
</evidence>
<evidence type="ECO:0008006" key="4">
    <source>
        <dbReference type="Google" id="ProtNLM"/>
    </source>
</evidence>